<dbReference type="AlphaFoldDB" id="A0A914ZP69"/>
<sequence length="354" mass="39557">MSLTQYSSQQLYLLAFVIYCSSGDPNATQNADSPGPGLSSDDHRPTHTLHFTKNANLEQKLRSSIIHEHELPVGSSCLNHGSWIASLDRCDCPITHGGRFCEVHLCLNGGFLAEDGHSCHCGKFEGKHCEQPACVGGMLNVNGKCDCIGNYFGRFCELFCVHGRLIDGRCICYDGFEGITCTRCNATYASVSSGDCGEISRRRRPVMQSRFALSGLSLCLITIILLWISVVTRRRRTMLAASHFERMANERLLREQQRRLCERRAVAIQIPRTSRSRAVCEFRHFVQAARNADMRLVTGACGLHSPRFLRTADTCTRIHTPPPEYCATPQESPPSYEEATRSERGGTLKLWHQN</sequence>
<dbReference type="Proteomes" id="UP000887569">
    <property type="component" value="Unplaced"/>
</dbReference>
<keyword evidence="3" id="KW-1185">Reference proteome</keyword>
<evidence type="ECO:0000256" key="2">
    <source>
        <dbReference type="SAM" id="Phobius"/>
    </source>
</evidence>
<organism evidence="3 4">
    <name type="scientific">Parascaris univalens</name>
    <name type="common">Nematode worm</name>
    <dbReference type="NCBI Taxonomy" id="6257"/>
    <lineage>
        <taxon>Eukaryota</taxon>
        <taxon>Metazoa</taxon>
        <taxon>Ecdysozoa</taxon>
        <taxon>Nematoda</taxon>
        <taxon>Chromadorea</taxon>
        <taxon>Rhabditida</taxon>
        <taxon>Spirurina</taxon>
        <taxon>Ascaridomorpha</taxon>
        <taxon>Ascaridoidea</taxon>
        <taxon>Ascarididae</taxon>
        <taxon>Parascaris</taxon>
    </lineage>
</organism>
<dbReference type="WBParaSite" id="PgB11_g082_t02">
    <property type="protein sequence ID" value="PgB11_g082_t02"/>
    <property type="gene ID" value="PgB11_g082"/>
</dbReference>
<feature type="region of interest" description="Disordered" evidence="1">
    <location>
        <begin position="321"/>
        <end position="354"/>
    </location>
</feature>
<keyword evidence="2" id="KW-0472">Membrane</keyword>
<protein>
    <submittedName>
        <fullName evidence="4">EGF-like domain-containing protein</fullName>
    </submittedName>
</protein>
<keyword evidence="2" id="KW-0812">Transmembrane</keyword>
<keyword evidence="2" id="KW-1133">Transmembrane helix</keyword>
<evidence type="ECO:0000313" key="3">
    <source>
        <dbReference type="Proteomes" id="UP000887569"/>
    </source>
</evidence>
<name>A0A914ZP69_PARUN</name>
<proteinExistence type="predicted"/>
<reference evidence="4" key="1">
    <citation type="submission" date="2022-11" db="UniProtKB">
        <authorList>
            <consortium name="WormBaseParasite"/>
        </authorList>
    </citation>
    <scope>IDENTIFICATION</scope>
</reference>
<evidence type="ECO:0000256" key="1">
    <source>
        <dbReference type="SAM" id="MobiDB-lite"/>
    </source>
</evidence>
<evidence type="ECO:0000313" key="4">
    <source>
        <dbReference type="WBParaSite" id="PgB11_g082_t02"/>
    </source>
</evidence>
<feature type="transmembrane region" description="Helical" evidence="2">
    <location>
        <begin position="211"/>
        <end position="230"/>
    </location>
</feature>
<accession>A0A914ZP69</accession>